<dbReference type="AlphaFoldDB" id="A0A9W8B7V4"/>
<reference evidence="19" key="1">
    <citation type="submission" date="2022-07" db="EMBL/GenBank/DDBJ databases">
        <title>Phylogenomic reconstructions and comparative analyses of Kickxellomycotina fungi.</title>
        <authorList>
            <person name="Reynolds N.K."/>
            <person name="Stajich J.E."/>
            <person name="Barry K."/>
            <person name="Grigoriev I.V."/>
            <person name="Crous P."/>
            <person name="Smith M.E."/>
        </authorList>
    </citation>
    <scope>NUCLEOTIDE SEQUENCE</scope>
    <source>
        <strain evidence="19">RSA 567</strain>
    </source>
</reference>
<dbReference type="GO" id="GO:0005829">
    <property type="term" value="C:cytosol"/>
    <property type="evidence" value="ECO:0007669"/>
    <property type="project" value="TreeGrafter"/>
</dbReference>
<feature type="binding site" evidence="15">
    <location>
        <position position="318"/>
    </location>
    <ligand>
        <name>5-aminolevulinate</name>
        <dbReference type="ChEBI" id="CHEBI:356416"/>
        <label>2</label>
    </ligand>
</feature>
<comment type="subunit">
    <text evidence="4 17">Homooctamer.</text>
</comment>
<name>A0A9W8B7V4_9FUNG</name>
<feature type="binding site" evidence="15">
    <location>
        <position position="221"/>
    </location>
    <ligand>
        <name>5-aminolevulinate</name>
        <dbReference type="ChEBI" id="CHEBI:356416"/>
        <label>1</label>
    </ligand>
</feature>
<feature type="binding site" evidence="16">
    <location>
        <position position="124"/>
    </location>
    <ligand>
        <name>Zn(2+)</name>
        <dbReference type="ChEBI" id="CHEBI:29105"/>
        <note>catalytic</note>
    </ligand>
</feature>
<evidence type="ECO:0000256" key="7">
    <source>
        <dbReference type="ARBA" id="ARBA00022723"/>
    </source>
</evidence>
<dbReference type="InterPro" id="IPR013785">
    <property type="entry name" value="Aldolase_TIM"/>
</dbReference>
<dbReference type="Pfam" id="PF00490">
    <property type="entry name" value="ALAD"/>
    <property type="match status" value="1"/>
</dbReference>
<evidence type="ECO:0000256" key="8">
    <source>
        <dbReference type="ARBA" id="ARBA00022833"/>
    </source>
</evidence>
<keyword evidence="8 16" id="KW-0862">Zinc</keyword>
<keyword evidence="9" id="KW-0350">Heme biosynthesis</keyword>
<dbReference type="InterPro" id="IPR001731">
    <property type="entry name" value="ALAD"/>
</dbReference>
<organism evidence="19 20">
    <name type="scientific">Dimargaris verticillata</name>
    <dbReference type="NCBI Taxonomy" id="2761393"/>
    <lineage>
        <taxon>Eukaryota</taxon>
        <taxon>Fungi</taxon>
        <taxon>Fungi incertae sedis</taxon>
        <taxon>Zoopagomycota</taxon>
        <taxon>Kickxellomycotina</taxon>
        <taxon>Dimargaritomycetes</taxon>
        <taxon>Dimargaritales</taxon>
        <taxon>Dimargaritaceae</taxon>
        <taxon>Dimargaris</taxon>
    </lineage>
</organism>
<evidence type="ECO:0000256" key="14">
    <source>
        <dbReference type="PIRSR" id="PIRSR001415-1"/>
    </source>
</evidence>
<comment type="catalytic activity">
    <reaction evidence="13 17">
        <text>2 5-aminolevulinate = porphobilinogen + 2 H2O + H(+)</text>
        <dbReference type="Rhea" id="RHEA:24064"/>
        <dbReference type="ChEBI" id="CHEBI:15377"/>
        <dbReference type="ChEBI" id="CHEBI:15378"/>
        <dbReference type="ChEBI" id="CHEBI:58126"/>
        <dbReference type="ChEBI" id="CHEBI:356416"/>
        <dbReference type="EC" id="4.2.1.24"/>
    </reaction>
</comment>
<comment type="caution">
    <text evidence="19">The sequence shown here is derived from an EMBL/GenBank/DDBJ whole genome shotgun (WGS) entry which is preliminary data.</text>
</comment>
<feature type="binding site" evidence="16">
    <location>
        <position position="132"/>
    </location>
    <ligand>
        <name>Zn(2+)</name>
        <dbReference type="ChEBI" id="CHEBI:29105"/>
        <note>catalytic</note>
    </ligand>
</feature>
<evidence type="ECO:0000313" key="19">
    <source>
        <dbReference type="EMBL" id="KAJ1980097.1"/>
    </source>
</evidence>
<evidence type="ECO:0000256" key="5">
    <source>
        <dbReference type="ARBA" id="ARBA00012053"/>
    </source>
</evidence>
<dbReference type="CDD" id="cd04824">
    <property type="entry name" value="eu_ALAD_PBGS_cysteine_rich"/>
    <property type="match status" value="1"/>
</dbReference>
<evidence type="ECO:0000256" key="13">
    <source>
        <dbReference type="ARBA" id="ARBA00047651"/>
    </source>
</evidence>
<evidence type="ECO:0000313" key="20">
    <source>
        <dbReference type="Proteomes" id="UP001151582"/>
    </source>
</evidence>
<dbReference type="Proteomes" id="UP001151582">
    <property type="component" value="Unassembled WGS sequence"/>
</dbReference>
<sequence>MSDIASILHSGYAHPTQRIWQQRAELTKAVLIYPIFITDVRDAKEPIPSLPNQHRWGVDRLHELLAPLVTKGLRTVMLFGVPTRGMKDNYGNLADDPNGPVIQAIRLIRAEFPTLQIGCDVCLCAYTSHGHCGVLSADGVIDNPASTQRLADVAVKYAKAGCHIIAPSDMMDGRIRAIKQGLIDHNIANRVFLMSYSAKFASAFYGPFRDAAKSSPASGDRSCYQLPVGARGLARRAIVRDAGEGADSIMVKPGLPYLDVIRDAHELCPDLPISVYQVSGEYAMIWHAANNNVFTLKAGVMESLQGMQRAGANIILTYFTPELLEWLDV</sequence>
<evidence type="ECO:0000256" key="11">
    <source>
        <dbReference type="ARBA" id="ARBA00023244"/>
    </source>
</evidence>
<dbReference type="SMART" id="SM01004">
    <property type="entry name" value="ALAD"/>
    <property type="match status" value="1"/>
</dbReference>
<evidence type="ECO:0000256" key="18">
    <source>
        <dbReference type="RuleBase" id="RU004161"/>
    </source>
</evidence>
<evidence type="ECO:0000256" key="2">
    <source>
        <dbReference type="ARBA" id="ARBA00004694"/>
    </source>
</evidence>
<dbReference type="PANTHER" id="PTHR11458">
    <property type="entry name" value="DELTA-AMINOLEVULINIC ACID DEHYDRATASE"/>
    <property type="match status" value="1"/>
</dbReference>
<evidence type="ECO:0000256" key="16">
    <source>
        <dbReference type="PIRSR" id="PIRSR001415-3"/>
    </source>
</evidence>
<dbReference type="PIRSF" id="PIRSF001415">
    <property type="entry name" value="Porphbilin_synth"/>
    <property type="match status" value="1"/>
</dbReference>
<protein>
    <recommendedName>
        <fullName evidence="6 17">Delta-aminolevulinic acid dehydratase</fullName>
        <ecNumber evidence="5 17">4.2.1.24</ecNumber>
    </recommendedName>
</protein>
<comment type="pathway">
    <text evidence="2">Porphyrin-containing compound metabolism; protoporphyrin-IX biosynthesis; coproporphyrinogen-III from 5-aminolevulinate: step 1/4.</text>
</comment>
<evidence type="ECO:0000256" key="6">
    <source>
        <dbReference type="ARBA" id="ARBA00020771"/>
    </source>
</evidence>
<comment type="cofactor">
    <cofactor evidence="1">
        <name>Zn(2+)</name>
        <dbReference type="ChEBI" id="CHEBI:29105"/>
    </cofactor>
</comment>
<evidence type="ECO:0000256" key="4">
    <source>
        <dbReference type="ARBA" id="ARBA00011823"/>
    </source>
</evidence>
<keyword evidence="7 16" id="KW-0479">Metal-binding</keyword>
<feature type="binding site" evidence="16">
    <location>
        <position position="122"/>
    </location>
    <ligand>
        <name>Zn(2+)</name>
        <dbReference type="ChEBI" id="CHEBI:29105"/>
        <note>catalytic</note>
    </ligand>
</feature>
<dbReference type="EMBL" id="JANBQB010000185">
    <property type="protein sequence ID" value="KAJ1980097.1"/>
    <property type="molecule type" value="Genomic_DNA"/>
</dbReference>
<feature type="binding site" evidence="15">
    <location>
        <position position="209"/>
    </location>
    <ligand>
        <name>5-aminolevulinate</name>
        <dbReference type="ChEBI" id="CHEBI:356416"/>
        <label>1</label>
    </ligand>
</feature>
<dbReference type="EC" id="4.2.1.24" evidence="5 17"/>
<keyword evidence="10 17" id="KW-0456">Lyase</keyword>
<dbReference type="InterPro" id="IPR030656">
    <property type="entry name" value="ALAD_AS"/>
</dbReference>
<evidence type="ECO:0000256" key="9">
    <source>
        <dbReference type="ARBA" id="ARBA00023133"/>
    </source>
</evidence>
<dbReference type="PRINTS" id="PR00144">
    <property type="entry name" value="DALDHYDRTASE"/>
</dbReference>
<dbReference type="SUPFAM" id="SSF51569">
    <property type="entry name" value="Aldolase"/>
    <property type="match status" value="1"/>
</dbReference>
<feature type="binding site" evidence="15">
    <location>
        <position position="279"/>
    </location>
    <ligand>
        <name>5-aminolevulinate</name>
        <dbReference type="ChEBI" id="CHEBI:356416"/>
        <label>2</label>
    </ligand>
</feature>
<evidence type="ECO:0000256" key="15">
    <source>
        <dbReference type="PIRSR" id="PIRSR001415-2"/>
    </source>
</evidence>
<gene>
    <name evidence="19" type="primary">HEM2</name>
    <name evidence="19" type="ORF">H4R34_002585</name>
</gene>
<dbReference type="OrthoDB" id="1530at2759"/>
<evidence type="ECO:0000256" key="17">
    <source>
        <dbReference type="RuleBase" id="RU000515"/>
    </source>
</evidence>
<feature type="active site" description="Schiff-base intermediate with substrate" evidence="14">
    <location>
        <position position="199"/>
    </location>
</feature>
<evidence type="ECO:0000256" key="12">
    <source>
        <dbReference type="ARBA" id="ARBA00025628"/>
    </source>
</evidence>
<dbReference type="PANTHER" id="PTHR11458:SF0">
    <property type="entry name" value="DELTA-AMINOLEVULINIC ACID DEHYDRATASE"/>
    <property type="match status" value="1"/>
</dbReference>
<evidence type="ECO:0000256" key="1">
    <source>
        <dbReference type="ARBA" id="ARBA00001947"/>
    </source>
</evidence>
<dbReference type="GO" id="GO:0004655">
    <property type="term" value="F:porphobilinogen synthase activity"/>
    <property type="evidence" value="ECO:0007669"/>
    <property type="project" value="UniProtKB-EC"/>
</dbReference>
<keyword evidence="20" id="KW-1185">Reference proteome</keyword>
<evidence type="ECO:0000256" key="3">
    <source>
        <dbReference type="ARBA" id="ARBA00008055"/>
    </source>
</evidence>
<keyword evidence="11 17" id="KW-0627">Porphyrin biosynthesis</keyword>
<dbReference type="GO" id="GO:0006783">
    <property type="term" value="P:heme biosynthetic process"/>
    <property type="evidence" value="ECO:0007669"/>
    <property type="project" value="UniProtKB-KW"/>
</dbReference>
<comment type="similarity">
    <text evidence="3 18">Belongs to the ALAD family.</text>
</comment>
<comment type="function">
    <text evidence="12">Catalyzes an early step in the biosynthesis of tetrapyrroles. Binds two molecules of 5-aminolevulinate per subunit, each at a distinct site, and catalyzes their condensation to form porphobilinogen.</text>
</comment>
<feature type="active site" description="Schiff-base intermediate with substrate" evidence="14">
    <location>
        <position position="252"/>
    </location>
</feature>
<accession>A0A9W8B7V4</accession>
<dbReference type="FunFam" id="3.20.20.70:FF:000048">
    <property type="entry name" value="Delta-aminolevulinic acid dehydratase"/>
    <property type="match status" value="1"/>
</dbReference>
<dbReference type="NCBIfam" id="NF006762">
    <property type="entry name" value="PRK09283.1"/>
    <property type="match status" value="1"/>
</dbReference>
<evidence type="ECO:0000256" key="10">
    <source>
        <dbReference type="ARBA" id="ARBA00023239"/>
    </source>
</evidence>
<dbReference type="Gene3D" id="3.20.20.70">
    <property type="entry name" value="Aldolase class I"/>
    <property type="match status" value="1"/>
</dbReference>
<proteinExistence type="inferred from homology"/>
<dbReference type="PROSITE" id="PS00169">
    <property type="entry name" value="D_ALA_DEHYDRATASE"/>
    <property type="match status" value="1"/>
</dbReference>
<dbReference type="GO" id="GO:0008270">
    <property type="term" value="F:zinc ion binding"/>
    <property type="evidence" value="ECO:0007669"/>
    <property type="project" value="TreeGrafter"/>
</dbReference>